<evidence type="ECO:0000313" key="1">
    <source>
        <dbReference type="EMBL" id="QHT10209.1"/>
    </source>
</evidence>
<accession>A0A6C0D2S7</accession>
<organism evidence="1">
    <name type="scientific">viral metagenome</name>
    <dbReference type="NCBI Taxonomy" id="1070528"/>
    <lineage>
        <taxon>unclassified sequences</taxon>
        <taxon>metagenomes</taxon>
        <taxon>organismal metagenomes</taxon>
    </lineage>
</organism>
<reference evidence="1" key="1">
    <citation type="journal article" date="2020" name="Nature">
        <title>Giant virus diversity and host interactions through global metagenomics.</title>
        <authorList>
            <person name="Schulz F."/>
            <person name="Roux S."/>
            <person name="Paez-Espino D."/>
            <person name="Jungbluth S."/>
            <person name="Walsh D.A."/>
            <person name="Denef V.J."/>
            <person name="McMahon K.D."/>
            <person name="Konstantinidis K.T."/>
            <person name="Eloe-Fadrosh E.A."/>
            <person name="Kyrpides N.C."/>
            <person name="Woyke T."/>
        </authorList>
    </citation>
    <scope>NUCLEOTIDE SEQUENCE</scope>
    <source>
        <strain evidence="1">GVMAG-M-3300023174-104</strain>
    </source>
</reference>
<protein>
    <submittedName>
        <fullName evidence="1">Uncharacterized protein</fullName>
    </submittedName>
</protein>
<name>A0A6C0D2S7_9ZZZZ</name>
<sequence length="153" mass="18551">MSSSSKTSLDNFCEKLPTEIVYHIYEFGPHHRKLMKKTLVIIEMLQMSYLCLGQERFRRNIQEIESKYKKTISVRRLHRFALELTVYNRRVYRLYIDTDFPFSCPSIQFMKHLDEGENPVQERARVNQLWNPSSNLATLILQYDHYNYEYKMR</sequence>
<dbReference type="AlphaFoldDB" id="A0A6C0D2S7"/>
<dbReference type="EMBL" id="MN739518">
    <property type="protein sequence ID" value="QHT10209.1"/>
    <property type="molecule type" value="Genomic_DNA"/>
</dbReference>
<dbReference type="InterPro" id="IPR016135">
    <property type="entry name" value="UBQ-conjugating_enzyme/RWD"/>
</dbReference>
<dbReference type="SUPFAM" id="SSF54495">
    <property type="entry name" value="UBC-like"/>
    <property type="match status" value="1"/>
</dbReference>
<proteinExistence type="predicted"/>